<dbReference type="PANTHER" id="PTHR43861:SF1">
    <property type="entry name" value="TRANS-ACONITATE 2-METHYLTRANSFERASE"/>
    <property type="match status" value="1"/>
</dbReference>
<dbReference type="SUPFAM" id="SSF53335">
    <property type="entry name" value="S-adenosyl-L-methionine-dependent methyltransferases"/>
    <property type="match status" value="1"/>
</dbReference>
<evidence type="ECO:0000313" key="5">
    <source>
        <dbReference type="Proteomes" id="UP000502179"/>
    </source>
</evidence>
<feature type="domain" description="Methyltransferase" evidence="3">
    <location>
        <begin position="84"/>
        <end position="168"/>
    </location>
</feature>
<dbReference type="InterPro" id="IPR041698">
    <property type="entry name" value="Methyltransf_25"/>
</dbReference>
<dbReference type="GO" id="GO:0008168">
    <property type="term" value="F:methyltransferase activity"/>
    <property type="evidence" value="ECO:0007669"/>
    <property type="project" value="UniProtKB-KW"/>
</dbReference>
<protein>
    <submittedName>
        <fullName evidence="4">Class I SAM-dependent methyltransferase</fullName>
    </submittedName>
</protein>
<sequence length="291" mass="34010">MGYKRNMSARRCCPQEKENVFVPEFWWRRFRRYQGPDPWLKADKWDRLAEDYDDLEACTFYRQMVEEIIETMAVRGVLTSQTRVLEIACGTGPYTLRMAPRVAEVVAVDISGKMLERLKQKAREDGLDNIQAIQADWFSYQPQGRFTLVFAAMTPVLNFVETVERMLKLSERYLVLVHWAGIRENLLYRKIHETIFGRPPKAFTATVLNHFNLFYSLGMAPECRLFKGLWVRRRPLEAELKHMLWRLEGEGDLGPQEQEQVRKILEEVAVEGIVETTTKVRIGFVLVDKSA</sequence>
<dbReference type="CDD" id="cd02440">
    <property type="entry name" value="AdoMet_MTases"/>
    <property type="match status" value="1"/>
</dbReference>
<proteinExistence type="predicted"/>
<dbReference type="GO" id="GO:0032259">
    <property type="term" value="P:methylation"/>
    <property type="evidence" value="ECO:0007669"/>
    <property type="project" value="UniProtKB-KW"/>
</dbReference>
<gene>
    <name evidence="4" type="ORF">G4V39_09210</name>
</gene>
<dbReference type="InterPro" id="IPR029063">
    <property type="entry name" value="SAM-dependent_MTases_sf"/>
</dbReference>
<evidence type="ECO:0000313" key="4">
    <source>
        <dbReference type="EMBL" id="QIJ72437.1"/>
    </source>
</evidence>
<organism evidence="4 5">
    <name type="scientific">Thermosulfuriphilus ammonigenes</name>
    <dbReference type="NCBI Taxonomy" id="1936021"/>
    <lineage>
        <taxon>Bacteria</taxon>
        <taxon>Pseudomonadati</taxon>
        <taxon>Thermodesulfobacteriota</taxon>
        <taxon>Thermodesulfobacteria</taxon>
        <taxon>Thermodesulfobacteriales</taxon>
        <taxon>Thermodesulfobacteriaceae</taxon>
        <taxon>Thermosulfuriphilus</taxon>
    </lineage>
</organism>
<evidence type="ECO:0000256" key="2">
    <source>
        <dbReference type="ARBA" id="ARBA00022679"/>
    </source>
</evidence>
<dbReference type="Pfam" id="PF13649">
    <property type="entry name" value="Methyltransf_25"/>
    <property type="match status" value="1"/>
</dbReference>
<accession>A0A6G7PXX7</accession>
<dbReference type="AlphaFoldDB" id="A0A6G7PXX7"/>
<reference evidence="4 5" key="1">
    <citation type="submission" date="2020-02" db="EMBL/GenBank/DDBJ databases">
        <title>Genome analysis of Thermosulfuriphilus ammonigenes ST65T, an anaerobic thermophilic chemolithoautotrophic bacterium isolated from a deep-sea hydrothermal vent.</title>
        <authorList>
            <person name="Slobodkina G."/>
            <person name="Allioux M."/>
            <person name="Merkel A."/>
            <person name="Alain K."/>
            <person name="Jebbar M."/>
            <person name="Slobodkin A."/>
        </authorList>
    </citation>
    <scope>NUCLEOTIDE SEQUENCE [LARGE SCALE GENOMIC DNA]</scope>
    <source>
        <strain evidence="4 5">ST65</strain>
    </source>
</reference>
<dbReference type="EMBL" id="CP048877">
    <property type="protein sequence ID" value="QIJ72437.1"/>
    <property type="molecule type" value="Genomic_DNA"/>
</dbReference>
<dbReference type="Gene3D" id="3.40.50.150">
    <property type="entry name" value="Vaccinia Virus protein VP39"/>
    <property type="match status" value="1"/>
</dbReference>
<keyword evidence="5" id="KW-1185">Reference proteome</keyword>
<name>A0A6G7PXX7_9BACT</name>
<dbReference type="KEGG" id="tav:G4V39_09210"/>
<dbReference type="PANTHER" id="PTHR43861">
    <property type="entry name" value="TRANS-ACONITATE 2-METHYLTRANSFERASE-RELATED"/>
    <property type="match status" value="1"/>
</dbReference>
<evidence type="ECO:0000256" key="1">
    <source>
        <dbReference type="ARBA" id="ARBA00022603"/>
    </source>
</evidence>
<dbReference type="RefSeq" id="WP_166032654.1">
    <property type="nucleotide sequence ID" value="NZ_CP048877.1"/>
</dbReference>
<keyword evidence="1 4" id="KW-0489">Methyltransferase</keyword>
<keyword evidence="2 4" id="KW-0808">Transferase</keyword>
<dbReference type="Proteomes" id="UP000502179">
    <property type="component" value="Chromosome"/>
</dbReference>
<evidence type="ECO:0000259" key="3">
    <source>
        <dbReference type="Pfam" id="PF13649"/>
    </source>
</evidence>